<protein>
    <recommendedName>
        <fullName evidence="1">Actin-like protein N-terminal domain-containing protein</fullName>
    </recommendedName>
</protein>
<dbReference type="EMBL" id="CBEP010000010">
    <property type="protein sequence ID" value="CDC03661.1"/>
    <property type="molecule type" value="Genomic_DNA"/>
</dbReference>
<proteinExistence type="predicted"/>
<dbReference type="Pfam" id="PF17989">
    <property type="entry name" value="ALP_N"/>
    <property type="match status" value="1"/>
</dbReference>
<dbReference type="InterPro" id="IPR043129">
    <property type="entry name" value="ATPase_NBD"/>
</dbReference>
<evidence type="ECO:0000313" key="2">
    <source>
        <dbReference type="EMBL" id="CDC03661.1"/>
    </source>
</evidence>
<feature type="domain" description="Actin-like protein N-terminal" evidence="1">
    <location>
        <begin position="11"/>
        <end position="143"/>
    </location>
</feature>
<reference evidence="2" key="1">
    <citation type="submission" date="2012-11" db="EMBL/GenBank/DDBJ databases">
        <title>Dependencies among metagenomic species, viruses, plasmids and units of genetic variation.</title>
        <authorList>
            <person name="Nielsen H.B."/>
            <person name="Almeida M."/>
            <person name="Juncker A.S."/>
            <person name="Rasmussen S."/>
            <person name="Li J."/>
            <person name="Sunagawa S."/>
            <person name="Plichta D."/>
            <person name="Gautier L."/>
            <person name="Le Chatelier E."/>
            <person name="Peletier E."/>
            <person name="Bonde I."/>
            <person name="Nielsen T."/>
            <person name="Manichanh C."/>
            <person name="Arumugam M."/>
            <person name="Batto J."/>
            <person name="Santos M.B.Q.D."/>
            <person name="Blom N."/>
            <person name="Borruel N."/>
            <person name="Burgdorf K.S."/>
            <person name="Boumezbeur F."/>
            <person name="Casellas F."/>
            <person name="Dore J."/>
            <person name="Guarner F."/>
            <person name="Hansen T."/>
            <person name="Hildebrand F."/>
            <person name="Kaas R.S."/>
            <person name="Kennedy S."/>
            <person name="Kristiansen K."/>
            <person name="Kultima J.R."/>
            <person name="Leonard P."/>
            <person name="Levenez F."/>
            <person name="Lund O."/>
            <person name="Moumen B."/>
            <person name="Le Paslier D."/>
            <person name="Pons N."/>
            <person name="Pedersen O."/>
            <person name="Prifti E."/>
            <person name="Qin J."/>
            <person name="Raes J."/>
            <person name="Tap J."/>
            <person name="Tims S."/>
            <person name="Ussery D.W."/>
            <person name="Yamada T."/>
            <person name="MetaHit consortium"/>
            <person name="Renault P."/>
            <person name="Sicheritz-Ponten T."/>
            <person name="Bork P."/>
            <person name="Wang J."/>
            <person name="Brunak S."/>
            <person name="Ehrlich S.D."/>
        </authorList>
    </citation>
    <scope>NUCLEOTIDE SEQUENCE [LARGE SCALE GENOMIC DNA]</scope>
</reference>
<dbReference type="Gene3D" id="3.30.420.40">
    <property type="match status" value="2"/>
</dbReference>
<comment type="caution">
    <text evidence="2">The sequence shown here is derived from an EMBL/GenBank/DDBJ whole genome shotgun (WGS) entry which is preliminary data.</text>
</comment>
<dbReference type="CDD" id="cd10227">
    <property type="entry name" value="ASKHA_NBD_ParM-like"/>
    <property type="match status" value="1"/>
</dbReference>
<dbReference type="AlphaFoldDB" id="R6NBR1"/>
<dbReference type="Proteomes" id="UP000018168">
    <property type="component" value="Unassembled WGS sequence"/>
</dbReference>
<dbReference type="SUPFAM" id="SSF53067">
    <property type="entry name" value="Actin-like ATPase domain"/>
    <property type="match status" value="2"/>
</dbReference>
<name>R6NBR1_9FIRM</name>
<dbReference type="InterPro" id="IPR040607">
    <property type="entry name" value="ALP_N"/>
</dbReference>
<accession>R6NBR1</accession>
<evidence type="ECO:0000313" key="3">
    <source>
        <dbReference type="Proteomes" id="UP000018168"/>
    </source>
</evidence>
<evidence type="ECO:0000259" key="1">
    <source>
        <dbReference type="Pfam" id="PF17989"/>
    </source>
</evidence>
<organism evidence="2 3">
    <name type="scientific">[Clostridium] leptum CAG:27</name>
    <dbReference type="NCBI Taxonomy" id="1263068"/>
    <lineage>
        <taxon>Bacteria</taxon>
        <taxon>Bacillati</taxon>
        <taxon>Bacillota</taxon>
        <taxon>Clostridia</taxon>
        <taxon>Eubacteriales</taxon>
        <taxon>Oscillospiraceae</taxon>
        <taxon>Oscillospiraceae incertae sedis</taxon>
    </lineage>
</organism>
<sequence>MRKFNEMYVIGIDHGYGNMKTANCCFKTGLLAYDAEPLFTGDMLVYDGKYYLIGEGHKEFLPDKIRDEDYYILTLVAIAKELQREKLTEAKVIIAAGLPLTWTSGQKKDFAAYLSKNKEVCFTYQKVDYHITVEGVRIYPQGYAAIADFATTMNGVNMVADIGNGTMNVLYMINGRPQAGKMYTEKFGTYQCTLAVREMFMQKTQREINDAIIEEVLITGSANIAPADQKIIRAIATEYVKDIFRRLREHGYDEGTMMLYITGGGGCLVKNFYKFNADRVKFVDDISAAAKGYEYMAEIQLKSGAAV</sequence>
<gene>
    <name evidence="2" type="ORF">BN578_01663</name>
</gene>